<keyword evidence="1" id="KW-0472">Membrane</keyword>
<keyword evidence="1" id="KW-0812">Transmembrane</keyword>
<gene>
    <name evidence="2" type="ORF">IAB37_03600</name>
</gene>
<evidence type="ECO:0000256" key="1">
    <source>
        <dbReference type="SAM" id="Phobius"/>
    </source>
</evidence>
<comment type="caution">
    <text evidence="2">The sequence shown here is derived from an EMBL/GenBank/DDBJ whole genome shotgun (WGS) entry which is preliminary data.</text>
</comment>
<evidence type="ECO:0000313" key="3">
    <source>
        <dbReference type="Proteomes" id="UP000824241"/>
    </source>
</evidence>
<name>A0A9D1DX57_9FIRM</name>
<reference evidence="2" key="2">
    <citation type="journal article" date="2021" name="PeerJ">
        <title>Extensive microbial diversity within the chicken gut microbiome revealed by metagenomics and culture.</title>
        <authorList>
            <person name="Gilroy R."/>
            <person name="Ravi A."/>
            <person name="Getino M."/>
            <person name="Pursley I."/>
            <person name="Horton D.L."/>
            <person name="Alikhan N.F."/>
            <person name="Baker D."/>
            <person name="Gharbi K."/>
            <person name="Hall N."/>
            <person name="Watson M."/>
            <person name="Adriaenssens E.M."/>
            <person name="Foster-Nyarko E."/>
            <person name="Jarju S."/>
            <person name="Secka A."/>
            <person name="Antonio M."/>
            <person name="Oren A."/>
            <person name="Chaudhuri R.R."/>
            <person name="La Ragione R."/>
            <person name="Hildebrand F."/>
            <person name="Pallen M.J."/>
        </authorList>
    </citation>
    <scope>NUCLEOTIDE SEQUENCE</scope>
    <source>
        <strain evidence="2">CHK189-12415</strain>
    </source>
</reference>
<proteinExistence type="predicted"/>
<dbReference type="AlphaFoldDB" id="A0A9D1DX57"/>
<reference evidence="2" key="1">
    <citation type="submission" date="2020-10" db="EMBL/GenBank/DDBJ databases">
        <authorList>
            <person name="Gilroy R."/>
        </authorList>
    </citation>
    <scope>NUCLEOTIDE SEQUENCE</scope>
    <source>
        <strain evidence="2">CHK189-12415</strain>
    </source>
</reference>
<feature type="transmembrane region" description="Helical" evidence="1">
    <location>
        <begin position="59"/>
        <end position="79"/>
    </location>
</feature>
<keyword evidence="1" id="KW-1133">Transmembrane helix</keyword>
<organism evidence="2 3">
    <name type="scientific">Candidatus Faecivivens stercoravium</name>
    <dbReference type="NCBI Taxonomy" id="2840803"/>
    <lineage>
        <taxon>Bacteria</taxon>
        <taxon>Bacillati</taxon>
        <taxon>Bacillota</taxon>
        <taxon>Clostridia</taxon>
        <taxon>Eubacteriales</taxon>
        <taxon>Oscillospiraceae</taxon>
        <taxon>Oscillospiraceae incertae sedis</taxon>
        <taxon>Candidatus Faecivivens</taxon>
    </lineage>
</organism>
<evidence type="ECO:0000313" key="2">
    <source>
        <dbReference type="EMBL" id="HIR60641.1"/>
    </source>
</evidence>
<dbReference type="Proteomes" id="UP000824241">
    <property type="component" value="Unassembled WGS sequence"/>
</dbReference>
<sequence length="327" mass="37078">MQAAILSPWNLFAFLIAFLLILAAAILLFCGPAKRKSPAAYRVTTPSFEALLVWSGNNRRLLSVLLLVFSALALVTASVRQSWKLDQANLRYKFTAQTSFDPDENDAPGSKQYLDGVPMEEIDFRALNFSSETRRGLGFAPYTLQITLTEDLIYYKEVAGIKVPALTLPAGSLISYYMTPAQSSPYGYGYKTYPTYDRNWRYAVPFETGEEGPRWKGEQAHDYILSQEEAGFYYVRLEDIERVYRQLADAYIAEEEIEAEPAEIEWEIYRNLFRMDNLFIADNIYLSPDSGSYAYTRREIYGLIGSGCCFLAGLALLISSRRRLEAG</sequence>
<dbReference type="EMBL" id="DVHA01000117">
    <property type="protein sequence ID" value="HIR60641.1"/>
    <property type="molecule type" value="Genomic_DNA"/>
</dbReference>
<feature type="transmembrane region" description="Helical" evidence="1">
    <location>
        <begin position="300"/>
        <end position="318"/>
    </location>
</feature>
<accession>A0A9D1DX57</accession>
<protein>
    <submittedName>
        <fullName evidence="2">Uncharacterized protein</fullName>
    </submittedName>
</protein>